<dbReference type="InterPro" id="IPR037883">
    <property type="entry name" value="Knr4/Smi1-like_sf"/>
</dbReference>
<dbReference type="EMBL" id="JACGCX010000022">
    <property type="protein sequence ID" value="MBA6099960.1"/>
    <property type="molecule type" value="Genomic_DNA"/>
</dbReference>
<accession>A0A7W2KK26</accession>
<protein>
    <submittedName>
        <fullName evidence="1">SMI1/KNR4 family protein</fullName>
    </submittedName>
</protein>
<reference evidence="1 2" key="1">
    <citation type="submission" date="2020-07" db="EMBL/GenBank/DDBJ databases">
        <title>Diversity of carbapenemase encoding genes among Pseudomonas putida group clinical isolates in a tertiary Brazilian hospital.</title>
        <authorList>
            <person name="Alberto-Lei F."/>
            <person name="Nodari C.S."/>
            <person name="Streling A.P."/>
            <person name="Paulino J.T."/>
            <person name="Bessa-Neto F.O."/>
            <person name="Cayo R."/>
            <person name="Gales A.C."/>
        </authorList>
    </citation>
    <scope>NUCLEOTIDE SEQUENCE [LARGE SCALE GENOMIC DNA]</scope>
    <source>
        <strain evidence="1 2">12815</strain>
    </source>
</reference>
<dbReference type="SUPFAM" id="SSF160631">
    <property type="entry name" value="SMI1/KNR4-like"/>
    <property type="match status" value="1"/>
</dbReference>
<evidence type="ECO:0000313" key="1">
    <source>
        <dbReference type="EMBL" id="MBA6099960.1"/>
    </source>
</evidence>
<name>A0A7W2KK26_9PSED</name>
<dbReference type="Proteomes" id="UP000545074">
    <property type="component" value="Unassembled WGS sequence"/>
</dbReference>
<dbReference type="AlphaFoldDB" id="A0A7W2KK26"/>
<evidence type="ECO:0000313" key="2">
    <source>
        <dbReference type="Proteomes" id="UP000545074"/>
    </source>
</evidence>
<comment type="caution">
    <text evidence="1">The sequence shown here is derived from an EMBL/GenBank/DDBJ whole genome shotgun (WGS) entry which is preliminary data.</text>
</comment>
<organism evidence="1 2">
    <name type="scientific">Pseudomonas juntendi</name>
    <dbReference type="NCBI Taxonomy" id="2666183"/>
    <lineage>
        <taxon>Bacteria</taxon>
        <taxon>Pseudomonadati</taxon>
        <taxon>Pseudomonadota</taxon>
        <taxon>Gammaproteobacteria</taxon>
        <taxon>Pseudomonadales</taxon>
        <taxon>Pseudomonadaceae</taxon>
        <taxon>Pseudomonas</taxon>
    </lineage>
</organism>
<dbReference type="RefSeq" id="WP_182390359.1">
    <property type="nucleotide sequence ID" value="NZ_BQIO01000040.1"/>
</dbReference>
<sequence length="176" mass="19440">MAINKLTALMPSPQSPVDSGMGRKWPEIEQGLPFPSDYIDFINFYGSGRIADFILIFNPFSNNGHINFFDQFKFVLGDLKELMESDPDYYKYLIYPASGGLIPVGVTDNGDYIFWTVDSIEDSDSWGTAIVASRSPDVECFQSDLTTTLAGILSGGVKPSSFPDSFPSGIIKFDVF</sequence>
<proteinExistence type="predicted"/>
<gene>
    <name evidence="1" type="ORF">H4C80_22965</name>
</gene>